<accession>A0A6H9S5U5</accession>
<organism evidence="1 2">
    <name type="scientific">Pseudomonas palleroniana</name>
    <dbReference type="NCBI Taxonomy" id="191390"/>
    <lineage>
        <taxon>Bacteria</taxon>
        <taxon>Pseudomonadati</taxon>
        <taxon>Pseudomonadota</taxon>
        <taxon>Gammaproteobacteria</taxon>
        <taxon>Pseudomonadales</taxon>
        <taxon>Pseudomonadaceae</taxon>
        <taxon>Pseudomonas</taxon>
    </lineage>
</organism>
<dbReference type="EMBL" id="VZPQ01000695">
    <property type="protein sequence ID" value="KAB0538635.1"/>
    <property type="molecule type" value="Genomic_DNA"/>
</dbReference>
<reference evidence="1 2" key="1">
    <citation type="submission" date="2019-09" db="EMBL/GenBank/DDBJ databases">
        <title>Draft genome sequences of 48 bacterial type strains from the CCUG.</title>
        <authorList>
            <person name="Tunovic T."/>
            <person name="Pineiro-Iglesias B."/>
            <person name="Unosson C."/>
            <person name="Inganas E."/>
            <person name="Ohlen M."/>
            <person name="Cardew S."/>
            <person name="Jensie-Markopoulos S."/>
            <person name="Salva-Serra F."/>
            <person name="Jaen-Luchoro D."/>
            <person name="Karlsson R."/>
            <person name="Svensson-Stadler L."/>
            <person name="Chun J."/>
            <person name="Moore E."/>
        </authorList>
    </citation>
    <scope>NUCLEOTIDE SEQUENCE [LARGE SCALE GENOMIC DNA]</scope>
    <source>
        <strain evidence="1 2">CCUG 51524</strain>
    </source>
</reference>
<name>A0A6H9S5U5_9PSED</name>
<gene>
    <name evidence="1" type="ORF">F7R03_31730</name>
</gene>
<comment type="caution">
    <text evidence="1">The sequence shown here is derived from an EMBL/GenBank/DDBJ whole genome shotgun (WGS) entry which is preliminary data.</text>
</comment>
<feature type="non-terminal residue" evidence="1">
    <location>
        <position position="1"/>
    </location>
</feature>
<proteinExistence type="predicted"/>
<protein>
    <submittedName>
        <fullName evidence="1">Uncharacterized protein</fullName>
    </submittedName>
</protein>
<sequence>LEPLQLPDSQQPVSVIEQTLAAATSGELKRLGEVLQLDWNSLLAAAVAEQYRELCGNGLIALSVHGARPSVERLPVAGPIAVADLDPARIIGPLALAVPYFLQPEGDSLLQRLQALATQMRAYPQHGVDYGALRYLSDNTYLQEPLRDLP</sequence>
<evidence type="ECO:0000313" key="1">
    <source>
        <dbReference type="EMBL" id="KAB0538635.1"/>
    </source>
</evidence>
<dbReference type="SUPFAM" id="SSF52777">
    <property type="entry name" value="CoA-dependent acyltransferases"/>
    <property type="match status" value="1"/>
</dbReference>
<dbReference type="AlphaFoldDB" id="A0A6H9S5U5"/>
<dbReference type="RefSeq" id="WP_151153035.1">
    <property type="nucleotide sequence ID" value="NZ_VZPQ01000695.1"/>
</dbReference>
<dbReference type="Proteomes" id="UP000423257">
    <property type="component" value="Unassembled WGS sequence"/>
</dbReference>
<dbReference type="Gene3D" id="3.30.559.30">
    <property type="entry name" value="Nonribosomal peptide synthetase, condensation domain"/>
    <property type="match status" value="1"/>
</dbReference>
<feature type="non-terminal residue" evidence="1">
    <location>
        <position position="150"/>
    </location>
</feature>
<evidence type="ECO:0000313" key="2">
    <source>
        <dbReference type="Proteomes" id="UP000423257"/>
    </source>
</evidence>